<evidence type="ECO:0000313" key="2">
    <source>
        <dbReference type="EMBL" id="AQS54735.1"/>
    </source>
</evidence>
<dbReference type="InterPro" id="IPR006938">
    <property type="entry name" value="DUF624"/>
</dbReference>
<protein>
    <recommendedName>
        <fullName evidence="4">DUF624 domain-containing protein</fullName>
    </recommendedName>
</protein>
<feature type="transmembrane region" description="Helical" evidence="1">
    <location>
        <begin position="25"/>
        <end position="55"/>
    </location>
</feature>
<dbReference type="Proteomes" id="UP000188603">
    <property type="component" value="Chromosome"/>
</dbReference>
<feature type="transmembrane region" description="Helical" evidence="1">
    <location>
        <begin position="148"/>
        <end position="170"/>
    </location>
</feature>
<evidence type="ECO:0000256" key="1">
    <source>
        <dbReference type="SAM" id="Phobius"/>
    </source>
</evidence>
<feature type="transmembrane region" description="Helical" evidence="1">
    <location>
        <begin position="106"/>
        <end position="128"/>
    </location>
</feature>
<gene>
    <name evidence="2" type="ORF">B0W44_02050</name>
</gene>
<proteinExistence type="predicted"/>
<accession>A0A1U9K3X2</accession>
<feature type="transmembrane region" description="Helical" evidence="1">
    <location>
        <begin position="75"/>
        <end position="94"/>
    </location>
</feature>
<feature type="transmembrane region" description="Helical" evidence="1">
    <location>
        <begin position="177"/>
        <end position="195"/>
    </location>
</feature>
<dbReference type="Pfam" id="PF04854">
    <property type="entry name" value="DUF624"/>
    <property type="match status" value="1"/>
</dbReference>
<keyword evidence="1" id="KW-0472">Membrane</keyword>
<name>A0A1U9K3X2_9BACL</name>
<evidence type="ECO:0008006" key="4">
    <source>
        <dbReference type="Google" id="ProtNLM"/>
    </source>
</evidence>
<dbReference type="AlphaFoldDB" id="A0A1U9K3X2"/>
<dbReference type="STRING" id="1471761.B0W44_02050"/>
<keyword evidence="1" id="KW-1133">Transmembrane helix</keyword>
<evidence type="ECO:0000313" key="3">
    <source>
        <dbReference type="Proteomes" id="UP000188603"/>
    </source>
</evidence>
<organism evidence="2 3">
    <name type="scientific">Novibacillus thermophilus</name>
    <dbReference type="NCBI Taxonomy" id="1471761"/>
    <lineage>
        <taxon>Bacteria</taxon>
        <taxon>Bacillati</taxon>
        <taxon>Bacillota</taxon>
        <taxon>Bacilli</taxon>
        <taxon>Bacillales</taxon>
        <taxon>Thermoactinomycetaceae</taxon>
        <taxon>Novibacillus</taxon>
    </lineage>
</organism>
<dbReference type="EMBL" id="CP019699">
    <property type="protein sequence ID" value="AQS54735.1"/>
    <property type="molecule type" value="Genomic_DNA"/>
</dbReference>
<keyword evidence="1" id="KW-0812">Transmembrane</keyword>
<dbReference type="KEGG" id="ntr:B0W44_02050"/>
<keyword evidence="3" id="KW-1185">Reference proteome</keyword>
<reference evidence="2 3" key="1">
    <citation type="journal article" date="2015" name="Int. J. Syst. Evol. Microbiol.">
        <title>Novibacillus thermophilus gen. nov., sp. nov., a Gram-staining-negative and moderately thermophilic member of the family Thermoactinomycetaceae.</title>
        <authorList>
            <person name="Yang G."/>
            <person name="Chen J."/>
            <person name="Zhou S."/>
        </authorList>
    </citation>
    <scope>NUCLEOTIDE SEQUENCE [LARGE SCALE GENOMIC DNA]</scope>
    <source>
        <strain evidence="2 3">SG-1</strain>
    </source>
</reference>
<sequence length="206" mass="24290">MNEQHIVNKINNIFIWTTRLAFLNLLWLVFMIFGLVVFGVFPATVASLSVCMYWINGKTDLPIWKTFKREFLHNFYISNGAGWLLLLAGSILFINYQHFDKISGVFYFFSIFSFYFVIIIYIALWIWVFPLMSHYNNKLTKHFFNSLILGFGKIKTTLLIILLLFLVIYISLSIPGMIPFFSFSIGSYFWAWFSLKVFNEIDEENP</sequence>